<dbReference type="PROSITE" id="PS50109">
    <property type="entry name" value="HIS_KIN"/>
    <property type="match status" value="1"/>
</dbReference>
<reference evidence="12 13" key="1">
    <citation type="submission" date="2019-03" db="EMBL/GenBank/DDBJ databases">
        <title>Metabolic potential of uncultured bacteria and archaea associated with petroleum seepage in deep-sea sediments.</title>
        <authorList>
            <person name="Dong X."/>
            <person name="Hubert C."/>
        </authorList>
    </citation>
    <scope>NUCLEOTIDE SEQUENCE [LARGE SCALE GENOMIC DNA]</scope>
    <source>
        <strain evidence="12">E44_bin18</strain>
    </source>
</reference>
<dbReference type="Gene3D" id="1.10.287.130">
    <property type="match status" value="1"/>
</dbReference>
<dbReference type="SUPFAM" id="SSF55874">
    <property type="entry name" value="ATPase domain of HSP90 chaperone/DNA topoisomerase II/histidine kinase"/>
    <property type="match status" value="1"/>
</dbReference>
<dbReference type="SMART" id="SM00387">
    <property type="entry name" value="HATPase_c"/>
    <property type="match status" value="1"/>
</dbReference>
<dbReference type="SUPFAM" id="SSF55785">
    <property type="entry name" value="PYP-like sensor domain (PAS domain)"/>
    <property type="match status" value="1"/>
</dbReference>
<dbReference type="InterPro" id="IPR035965">
    <property type="entry name" value="PAS-like_dom_sf"/>
</dbReference>
<dbReference type="InterPro" id="IPR013767">
    <property type="entry name" value="PAS_fold"/>
</dbReference>
<comment type="caution">
    <text evidence="12">The sequence shown here is derived from an EMBL/GenBank/DDBJ whole genome shotgun (WGS) entry which is preliminary data.</text>
</comment>
<dbReference type="NCBIfam" id="TIGR00229">
    <property type="entry name" value="sensory_box"/>
    <property type="match status" value="1"/>
</dbReference>
<dbReference type="InterPro" id="IPR005467">
    <property type="entry name" value="His_kinase_dom"/>
</dbReference>
<evidence type="ECO:0000256" key="7">
    <source>
        <dbReference type="ARBA" id="ARBA00022840"/>
    </source>
</evidence>
<feature type="transmembrane region" description="Helical" evidence="9">
    <location>
        <begin position="39"/>
        <end position="58"/>
    </location>
</feature>
<evidence type="ECO:0000259" key="11">
    <source>
        <dbReference type="PROSITE" id="PS50113"/>
    </source>
</evidence>
<dbReference type="Pfam" id="PF00989">
    <property type="entry name" value="PAS"/>
    <property type="match status" value="1"/>
</dbReference>
<accession>A0A523UNP2</accession>
<dbReference type="Proteomes" id="UP000315525">
    <property type="component" value="Unassembled WGS sequence"/>
</dbReference>
<proteinExistence type="predicted"/>
<keyword evidence="3" id="KW-0597">Phosphoprotein</keyword>
<dbReference type="PRINTS" id="PR00344">
    <property type="entry name" value="BCTRLSENSOR"/>
</dbReference>
<evidence type="ECO:0000313" key="12">
    <source>
        <dbReference type="EMBL" id="TET43921.1"/>
    </source>
</evidence>
<keyword evidence="9" id="KW-0472">Membrane</keyword>
<evidence type="ECO:0000256" key="8">
    <source>
        <dbReference type="ARBA" id="ARBA00023012"/>
    </source>
</evidence>
<feature type="transmembrane region" description="Helical" evidence="9">
    <location>
        <begin position="119"/>
        <end position="138"/>
    </location>
</feature>
<evidence type="ECO:0000259" key="10">
    <source>
        <dbReference type="PROSITE" id="PS50109"/>
    </source>
</evidence>
<evidence type="ECO:0000256" key="1">
    <source>
        <dbReference type="ARBA" id="ARBA00000085"/>
    </source>
</evidence>
<dbReference type="InterPro" id="IPR004358">
    <property type="entry name" value="Sig_transdc_His_kin-like_C"/>
</dbReference>
<dbReference type="PANTHER" id="PTHR43065:SF10">
    <property type="entry name" value="PEROXIDE STRESS-ACTIVATED HISTIDINE KINASE MAK3"/>
    <property type="match status" value="1"/>
</dbReference>
<comment type="catalytic activity">
    <reaction evidence="1">
        <text>ATP + protein L-histidine = ADP + protein N-phospho-L-histidine.</text>
        <dbReference type="EC" id="2.7.13.3"/>
    </reaction>
</comment>
<dbReference type="InterPro" id="IPR000014">
    <property type="entry name" value="PAS"/>
</dbReference>
<dbReference type="CDD" id="cd00130">
    <property type="entry name" value="PAS"/>
    <property type="match status" value="1"/>
</dbReference>
<organism evidence="12 13">
    <name type="scientific">candidate division TA06 bacterium</name>
    <dbReference type="NCBI Taxonomy" id="2250710"/>
    <lineage>
        <taxon>Bacteria</taxon>
        <taxon>Bacteria division TA06</taxon>
    </lineage>
</organism>
<feature type="transmembrane region" description="Helical" evidence="9">
    <location>
        <begin position="70"/>
        <end position="89"/>
    </location>
</feature>
<protein>
    <recommendedName>
        <fullName evidence="2">histidine kinase</fullName>
        <ecNumber evidence="2">2.7.13.3</ecNumber>
    </recommendedName>
</protein>
<evidence type="ECO:0000256" key="5">
    <source>
        <dbReference type="ARBA" id="ARBA00022741"/>
    </source>
</evidence>
<dbReference type="Pfam" id="PF25323">
    <property type="entry name" value="6TM_PilS"/>
    <property type="match status" value="1"/>
</dbReference>
<dbReference type="GO" id="GO:0000155">
    <property type="term" value="F:phosphorelay sensor kinase activity"/>
    <property type="evidence" value="ECO:0007669"/>
    <property type="project" value="InterPro"/>
</dbReference>
<dbReference type="EMBL" id="SOJN01000143">
    <property type="protein sequence ID" value="TET43921.1"/>
    <property type="molecule type" value="Genomic_DNA"/>
</dbReference>
<dbReference type="InterPro" id="IPR003594">
    <property type="entry name" value="HATPase_dom"/>
</dbReference>
<dbReference type="PANTHER" id="PTHR43065">
    <property type="entry name" value="SENSOR HISTIDINE KINASE"/>
    <property type="match status" value="1"/>
</dbReference>
<keyword evidence="9" id="KW-0812">Transmembrane</keyword>
<dbReference type="Pfam" id="PF00512">
    <property type="entry name" value="HisKA"/>
    <property type="match status" value="1"/>
</dbReference>
<dbReference type="Pfam" id="PF02518">
    <property type="entry name" value="HATPase_c"/>
    <property type="match status" value="1"/>
</dbReference>
<dbReference type="SMART" id="SM00388">
    <property type="entry name" value="HisKA"/>
    <property type="match status" value="1"/>
</dbReference>
<dbReference type="AlphaFoldDB" id="A0A523UNP2"/>
<dbReference type="GO" id="GO:0006355">
    <property type="term" value="P:regulation of DNA-templated transcription"/>
    <property type="evidence" value="ECO:0007669"/>
    <property type="project" value="InterPro"/>
</dbReference>
<keyword evidence="6" id="KW-0418">Kinase</keyword>
<keyword evidence="9" id="KW-1133">Transmembrane helix</keyword>
<dbReference type="InterPro" id="IPR000700">
    <property type="entry name" value="PAS-assoc_C"/>
</dbReference>
<dbReference type="InterPro" id="IPR036097">
    <property type="entry name" value="HisK_dim/P_sf"/>
</dbReference>
<feature type="transmembrane region" description="Helical" evidence="9">
    <location>
        <begin position="12"/>
        <end position="33"/>
    </location>
</feature>
<dbReference type="EC" id="2.7.13.3" evidence="2"/>
<dbReference type="GO" id="GO:0005524">
    <property type="term" value="F:ATP binding"/>
    <property type="evidence" value="ECO:0007669"/>
    <property type="project" value="UniProtKB-KW"/>
</dbReference>
<dbReference type="SUPFAM" id="SSF47384">
    <property type="entry name" value="Homodimeric domain of signal transducing histidine kinase"/>
    <property type="match status" value="1"/>
</dbReference>
<keyword evidence="7" id="KW-0067">ATP-binding</keyword>
<dbReference type="Gene3D" id="3.30.565.10">
    <property type="entry name" value="Histidine kinase-like ATPase, C-terminal domain"/>
    <property type="match status" value="1"/>
</dbReference>
<dbReference type="Gene3D" id="3.30.450.20">
    <property type="entry name" value="PAS domain"/>
    <property type="match status" value="1"/>
</dbReference>
<feature type="domain" description="PAC" evidence="11">
    <location>
        <begin position="262"/>
        <end position="314"/>
    </location>
</feature>
<dbReference type="PROSITE" id="PS50113">
    <property type="entry name" value="PAC"/>
    <property type="match status" value="1"/>
</dbReference>
<evidence type="ECO:0000313" key="13">
    <source>
        <dbReference type="Proteomes" id="UP000315525"/>
    </source>
</evidence>
<sequence>MSPQRPTQTLDWLIISRPIGVSAILGVGTFILREEPSKVIPLALLVFITYILSLVYWFALRKRLPFRPFVWAQLATDVVLATAIVGFSGGAESQFSLLYFVPVICGALFLVGRGSFTMALLSSISYLLLLASEYRNYFQWLQPGLDVEYVRDYIFLRGYMHVLFFFGVAAMGTYLAERLRKGVQELEDVKLTTDDILENMGAGVITVDAAGRIIYFNWAAGAILDCESGGAGGRMLEEIMPKGAQGLTQLILEGLKASRNEYRREIDIHLGGGRIKPVGVSGKVMENKIGQRRGYLVLFSDLTDVRETQERLKRSERMAAIGQLSADMAHEIRNPLASIRGSVEMLASETDYGGDRKRLMHLVIKETDRLDTIIEHFLRFARSKDPSFRKVSLNRVIEEVLDLVKAHPDFRETIELRTVLSDADATVSADPEQVKQVFLNLCLNSLSAMNDGGQLTIEVLQTDGAFGVAVTDTGIGIKKSAISRIFQPFYSTRKKGIGLGLSIAHKIVEKHEGWIDVESNPGKGSKFTVWLRKSDSSKEGE</sequence>
<feature type="transmembrane region" description="Helical" evidence="9">
    <location>
        <begin position="158"/>
        <end position="176"/>
    </location>
</feature>
<dbReference type="InterPro" id="IPR036890">
    <property type="entry name" value="HATPase_C_sf"/>
</dbReference>
<evidence type="ECO:0000256" key="4">
    <source>
        <dbReference type="ARBA" id="ARBA00022679"/>
    </source>
</evidence>
<name>A0A523UNP2_UNCT6</name>
<keyword evidence="4" id="KW-0808">Transferase</keyword>
<feature type="domain" description="Histidine kinase" evidence="10">
    <location>
        <begin position="327"/>
        <end position="535"/>
    </location>
</feature>
<evidence type="ECO:0000256" key="2">
    <source>
        <dbReference type="ARBA" id="ARBA00012438"/>
    </source>
</evidence>
<evidence type="ECO:0000256" key="3">
    <source>
        <dbReference type="ARBA" id="ARBA00022553"/>
    </source>
</evidence>
<dbReference type="CDD" id="cd00082">
    <property type="entry name" value="HisKA"/>
    <property type="match status" value="1"/>
</dbReference>
<evidence type="ECO:0000256" key="6">
    <source>
        <dbReference type="ARBA" id="ARBA00022777"/>
    </source>
</evidence>
<evidence type="ECO:0000256" key="9">
    <source>
        <dbReference type="SAM" id="Phobius"/>
    </source>
</evidence>
<keyword evidence="8" id="KW-0902">Two-component regulatory system</keyword>
<gene>
    <name evidence="12" type="ORF">E3J62_11950</name>
</gene>
<keyword evidence="5" id="KW-0547">Nucleotide-binding</keyword>
<dbReference type="InterPro" id="IPR003661">
    <property type="entry name" value="HisK_dim/P_dom"/>
</dbReference>